<dbReference type="InterPro" id="IPR023801">
    <property type="entry name" value="His_deacetylse_dom"/>
</dbReference>
<keyword evidence="9" id="KW-1185">Reference proteome</keyword>
<evidence type="ECO:0000256" key="6">
    <source>
        <dbReference type="ARBA" id="ARBA00048287"/>
    </source>
</evidence>
<evidence type="ECO:0000256" key="3">
    <source>
        <dbReference type="ARBA" id="ARBA00012111"/>
    </source>
</evidence>
<dbReference type="PANTHER" id="PTHR10625:SF22">
    <property type="entry name" value="HISTONE DEACETYLASE 2"/>
    <property type="match status" value="1"/>
</dbReference>
<dbReference type="PRINTS" id="PR01270">
    <property type="entry name" value="HDASUPER"/>
</dbReference>
<feature type="domain" description="Histone deacetylase" evidence="7">
    <location>
        <begin position="466"/>
        <end position="615"/>
    </location>
</feature>
<proteinExistence type="inferred from homology"/>
<dbReference type="Pfam" id="PF00850">
    <property type="entry name" value="Hist_deacetyl"/>
    <property type="match status" value="4"/>
</dbReference>
<dbReference type="GO" id="GO:0040029">
    <property type="term" value="P:epigenetic regulation of gene expression"/>
    <property type="evidence" value="ECO:0007669"/>
    <property type="project" value="TreeGrafter"/>
</dbReference>
<dbReference type="EC" id="3.5.1.98" evidence="3"/>
<dbReference type="Proteomes" id="UP000317650">
    <property type="component" value="Chromosome 1"/>
</dbReference>
<comment type="caution">
    <text evidence="8">The sequence shown here is derived from an EMBL/GenBank/DDBJ whole genome shotgun (WGS) entry which is preliminary data.</text>
</comment>
<dbReference type="AlphaFoldDB" id="A0A4S8JMY0"/>
<comment type="similarity">
    <text evidence="2">Belongs to the histone deacetylase family. HD type 1 subfamily.</text>
</comment>
<dbReference type="InterPro" id="IPR003084">
    <property type="entry name" value="HDAC_I/II"/>
</dbReference>
<name>A0A4S8JMY0_MUSBA</name>
<dbReference type="CDD" id="cd09991">
    <property type="entry name" value="HDAC_classI"/>
    <property type="match status" value="1"/>
</dbReference>
<dbReference type="InterPro" id="IPR037138">
    <property type="entry name" value="His_deacetylse_dom_sf"/>
</dbReference>
<dbReference type="GO" id="GO:0005634">
    <property type="term" value="C:nucleus"/>
    <property type="evidence" value="ECO:0007669"/>
    <property type="project" value="TreeGrafter"/>
</dbReference>
<dbReference type="GO" id="GO:0141221">
    <property type="term" value="F:histone deacetylase activity, hydrolytic mechanism"/>
    <property type="evidence" value="ECO:0007669"/>
    <property type="project" value="UniProtKB-EC"/>
</dbReference>
<dbReference type="Gene3D" id="3.40.800.20">
    <property type="entry name" value="Histone deacetylase domain"/>
    <property type="match status" value="3"/>
</dbReference>
<evidence type="ECO:0000256" key="1">
    <source>
        <dbReference type="ARBA" id="ARBA00001947"/>
    </source>
</evidence>
<keyword evidence="5" id="KW-0156">Chromatin regulator</keyword>
<dbReference type="InterPro" id="IPR023696">
    <property type="entry name" value="Ureohydrolase_dom_sf"/>
</dbReference>
<feature type="domain" description="Histone deacetylase" evidence="7">
    <location>
        <begin position="42"/>
        <end position="180"/>
    </location>
</feature>
<dbReference type="InterPro" id="IPR000286">
    <property type="entry name" value="HDACs"/>
</dbReference>
<comment type="cofactor">
    <cofactor evidence="1">
        <name>Zn(2+)</name>
        <dbReference type="ChEBI" id="CHEBI:29105"/>
    </cofactor>
</comment>
<feature type="domain" description="Histone deacetylase" evidence="7">
    <location>
        <begin position="204"/>
        <end position="253"/>
    </location>
</feature>
<dbReference type="PANTHER" id="PTHR10625">
    <property type="entry name" value="HISTONE DEACETYLASE HDAC1-RELATED"/>
    <property type="match status" value="1"/>
</dbReference>
<evidence type="ECO:0000313" key="9">
    <source>
        <dbReference type="Proteomes" id="UP000317650"/>
    </source>
</evidence>
<dbReference type="STRING" id="52838.A0A4S8JMY0"/>
<reference evidence="8 9" key="1">
    <citation type="journal article" date="2019" name="Nat. Plants">
        <title>Genome sequencing of Musa balbisiana reveals subgenome evolution and function divergence in polyploid bananas.</title>
        <authorList>
            <person name="Yao X."/>
        </authorList>
    </citation>
    <scope>NUCLEOTIDE SEQUENCE [LARGE SCALE GENOMIC DNA]</scope>
    <source>
        <strain evidence="9">cv. DH-PKW</strain>
        <tissue evidence="8">Leaves</tissue>
    </source>
</reference>
<keyword evidence="4" id="KW-0378">Hydrolase</keyword>
<sequence length="704" mass="78965">MDVAGTSGGGSSLPSVGTDATKRKVCYFYHPTMGNFYYGNGHPMKPHRVRMTHALLEKYGLLRHMRVLRPIPAHESDFCRFHADDYIAFLRTANSSVENDPATLRRFNIDDVECPIFHGLYKFCQLYAGASISAARQINLDHYDIVINWSGGLHHAKKSMASGFCYVNDVVLAILSLLETRHVGPFLFLLLILHHRLCIFLLDSVNVPLDDGIDDESYLYVFKPVVAKAMEVFRPKRPVVLFQCGADSLSGGSATDAGRSLPSVGTDATKRKVCYFYHPTMGNFYYGNGHPMKPHRVRMTHALLEKYGLLRHMRVLRPIPAHESDFCRFHADDYIAFLRTANSSVENDPATLRRFNIDDVECPIFHGLYKFCQLYAGASISAARQINLDHYDIVINWSGGLHHAKKSMASGFCYVNDVVLAILSLLETRHVGPFLFLLLILHHRLCIFLLDSVYGDIYVCLFGICMQRVLYVDIDIHHGDGVEEAFYTTDRVMTVSFHKFGGYFPGTGHIDDIGCDGGKHYAVNVPLDDGIDDESYLYVFKPVVAKAMEVFRPNAVVLQCGADSLSGDRLGCFNLSVRGHGECVKYMRSFNVPLMLLGGGGYTLHNVARCWCYETGVALGIEVNNKIPDHQYSEYFAPLYRIHLPTTNMANKNSRKSLDDTIAKVLANLSKIQAAPSVQFKERSSLIDLDEIDEDQEDASDSDE</sequence>
<protein>
    <recommendedName>
        <fullName evidence="3">histone deacetylase</fullName>
        <ecNumber evidence="3">3.5.1.98</ecNumber>
    </recommendedName>
</protein>
<evidence type="ECO:0000256" key="2">
    <source>
        <dbReference type="ARBA" id="ARBA00006457"/>
    </source>
</evidence>
<evidence type="ECO:0000313" key="8">
    <source>
        <dbReference type="EMBL" id="THU63607.1"/>
    </source>
</evidence>
<evidence type="ECO:0000256" key="5">
    <source>
        <dbReference type="ARBA" id="ARBA00022853"/>
    </source>
</evidence>
<evidence type="ECO:0000256" key="4">
    <source>
        <dbReference type="ARBA" id="ARBA00022801"/>
    </source>
</evidence>
<gene>
    <name evidence="8" type="ORF">C4D60_Mb01t17600</name>
</gene>
<dbReference type="EMBL" id="PYDT01000004">
    <property type="protein sequence ID" value="THU63607.1"/>
    <property type="molecule type" value="Genomic_DNA"/>
</dbReference>
<evidence type="ECO:0000259" key="7">
    <source>
        <dbReference type="Pfam" id="PF00850"/>
    </source>
</evidence>
<accession>A0A4S8JMY0</accession>
<feature type="domain" description="Histone deacetylase" evidence="7">
    <location>
        <begin position="290"/>
        <end position="428"/>
    </location>
</feature>
<comment type="catalytic activity">
    <reaction evidence="6">
        <text>N(6)-acetyl-L-lysyl-[histone] + H2O = L-lysyl-[histone] + acetate</text>
        <dbReference type="Rhea" id="RHEA:58196"/>
        <dbReference type="Rhea" id="RHEA-COMP:9845"/>
        <dbReference type="Rhea" id="RHEA-COMP:11338"/>
        <dbReference type="ChEBI" id="CHEBI:15377"/>
        <dbReference type="ChEBI" id="CHEBI:29969"/>
        <dbReference type="ChEBI" id="CHEBI:30089"/>
        <dbReference type="ChEBI" id="CHEBI:61930"/>
        <dbReference type="EC" id="3.5.1.98"/>
    </reaction>
</comment>
<dbReference type="PRINTS" id="PR01271">
    <property type="entry name" value="HISDACETLASE"/>
</dbReference>
<organism evidence="8 9">
    <name type="scientific">Musa balbisiana</name>
    <name type="common">Banana</name>
    <dbReference type="NCBI Taxonomy" id="52838"/>
    <lineage>
        <taxon>Eukaryota</taxon>
        <taxon>Viridiplantae</taxon>
        <taxon>Streptophyta</taxon>
        <taxon>Embryophyta</taxon>
        <taxon>Tracheophyta</taxon>
        <taxon>Spermatophyta</taxon>
        <taxon>Magnoliopsida</taxon>
        <taxon>Liliopsida</taxon>
        <taxon>Zingiberales</taxon>
        <taxon>Musaceae</taxon>
        <taxon>Musa</taxon>
    </lineage>
</organism>
<dbReference type="SUPFAM" id="SSF52768">
    <property type="entry name" value="Arginase/deacetylase"/>
    <property type="match status" value="2"/>
</dbReference>